<feature type="transmembrane region" description="Helical" evidence="6">
    <location>
        <begin position="34"/>
        <end position="54"/>
    </location>
</feature>
<proteinExistence type="predicted"/>
<feature type="transmembrane region" description="Helical" evidence="6">
    <location>
        <begin position="188"/>
        <end position="208"/>
    </location>
</feature>
<sequence>MSHKDIHRRFLHNAGLIVGGRVTFGLMNLATNAIILRAFGAADLGMVMLLVAYIRLFAEVVKFESWQAVLRFGVIAQDRGEDNQLRRLIGLALSVDVITMLLAIIASILLIPYAAAWFGWNDQITAIAPWFMILIIFVTNATPNGVLRLFDRVEIIALQHGINAVIRFVLVLLAVLLGGSVLHLAWAWFAAFVISGSVTMIVCAYELIKRDLRPLISLRWHKTGRIFPGIWHFLLMSNLISSGPMLVTHVTTLFIGAQLGSAQVAVLQLARQIASGIST</sequence>
<evidence type="ECO:0000256" key="1">
    <source>
        <dbReference type="ARBA" id="ARBA00004651"/>
    </source>
</evidence>
<dbReference type="InterPro" id="IPR002797">
    <property type="entry name" value="Polysacc_synth"/>
</dbReference>
<reference evidence="7" key="1">
    <citation type="submission" date="2018-06" db="EMBL/GenBank/DDBJ databases">
        <authorList>
            <person name="Zhirakovskaya E."/>
        </authorList>
    </citation>
    <scope>NUCLEOTIDE SEQUENCE</scope>
</reference>
<feature type="transmembrane region" description="Helical" evidence="6">
    <location>
        <begin position="229"/>
        <end position="247"/>
    </location>
</feature>
<name>A0A3B0RKY2_9ZZZZ</name>
<dbReference type="InterPro" id="IPR050833">
    <property type="entry name" value="Poly_Biosynth_Transport"/>
</dbReference>
<keyword evidence="4 6" id="KW-1133">Transmembrane helix</keyword>
<evidence type="ECO:0000256" key="3">
    <source>
        <dbReference type="ARBA" id="ARBA00022692"/>
    </source>
</evidence>
<protein>
    <recommendedName>
        <fullName evidence="8">Polysaccharide biosynthesis protein C-terminal domain-containing protein</fullName>
    </recommendedName>
</protein>
<feature type="non-terminal residue" evidence="7">
    <location>
        <position position="279"/>
    </location>
</feature>
<feature type="transmembrane region" description="Helical" evidence="6">
    <location>
        <begin position="162"/>
        <end position="182"/>
    </location>
</feature>
<dbReference type="PANTHER" id="PTHR30250">
    <property type="entry name" value="PST FAMILY PREDICTED COLANIC ACID TRANSPORTER"/>
    <property type="match status" value="1"/>
</dbReference>
<feature type="transmembrane region" description="Helical" evidence="6">
    <location>
        <begin position="127"/>
        <end position="150"/>
    </location>
</feature>
<evidence type="ECO:0008006" key="8">
    <source>
        <dbReference type="Google" id="ProtNLM"/>
    </source>
</evidence>
<keyword evidence="5 6" id="KW-0472">Membrane</keyword>
<evidence type="ECO:0000256" key="2">
    <source>
        <dbReference type="ARBA" id="ARBA00022475"/>
    </source>
</evidence>
<evidence type="ECO:0000256" key="4">
    <source>
        <dbReference type="ARBA" id="ARBA00022989"/>
    </source>
</evidence>
<organism evidence="7">
    <name type="scientific">hydrothermal vent metagenome</name>
    <dbReference type="NCBI Taxonomy" id="652676"/>
    <lineage>
        <taxon>unclassified sequences</taxon>
        <taxon>metagenomes</taxon>
        <taxon>ecological metagenomes</taxon>
    </lineage>
</organism>
<evidence type="ECO:0000256" key="6">
    <source>
        <dbReference type="SAM" id="Phobius"/>
    </source>
</evidence>
<dbReference type="GO" id="GO:0005886">
    <property type="term" value="C:plasma membrane"/>
    <property type="evidence" value="ECO:0007669"/>
    <property type="project" value="UniProtKB-SubCell"/>
</dbReference>
<accession>A0A3B0RKY2</accession>
<feature type="transmembrane region" description="Helical" evidence="6">
    <location>
        <begin position="88"/>
        <end position="115"/>
    </location>
</feature>
<gene>
    <name evidence="7" type="ORF">MNBD_ALPHA07-2319</name>
</gene>
<dbReference type="EMBL" id="UOEG01000108">
    <property type="protein sequence ID" value="VAV93820.1"/>
    <property type="molecule type" value="Genomic_DNA"/>
</dbReference>
<dbReference type="AlphaFoldDB" id="A0A3B0RKY2"/>
<evidence type="ECO:0000313" key="7">
    <source>
        <dbReference type="EMBL" id="VAV93820.1"/>
    </source>
</evidence>
<keyword evidence="3 6" id="KW-0812">Transmembrane</keyword>
<dbReference type="Pfam" id="PF01943">
    <property type="entry name" value="Polysacc_synt"/>
    <property type="match status" value="1"/>
</dbReference>
<comment type="subcellular location">
    <subcellularLocation>
        <location evidence="1">Cell membrane</location>
        <topology evidence="1">Multi-pass membrane protein</topology>
    </subcellularLocation>
</comment>
<evidence type="ECO:0000256" key="5">
    <source>
        <dbReference type="ARBA" id="ARBA00023136"/>
    </source>
</evidence>
<dbReference type="PANTHER" id="PTHR30250:SF31">
    <property type="entry name" value="INNER MEMBRANE PROTEIN YGHQ"/>
    <property type="match status" value="1"/>
</dbReference>
<keyword evidence="2" id="KW-1003">Cell membrane</keyword>